<keyword evidence="3" id="KW-1185">Reference proteome</keyword>
<feature type="coiled-coil region" evidence="1">
    <location>
        <begin position="124"/>
        <end position="158"/>
    </location>
</feature>
<evidence type="ECO:0000256" key="1">
    <source>
        <dbReference type="SAM" id="Coils"/>
    </source>
</evidence>
<evidence type="ECO:0000313" key="2">
    <source>
        <dbReference type="EMBL" id="CAG5096827.1"/>
    </source>
</evidence>
<dbReference type="Proteomes" id="UP000786811">
    <property type="component" value="Unassembled WGS sequence"/>
</dbReference>
<comment type="caution">
    <text evidence="2">The sequence shown here is derived from an EMBL/GenBank/DDBJ whole genome shotgun (WGS) entry which is preliminary data.</text>
</comment>
<gene>
    <name evidence="2" type="ORF">HICCMSTLAB_LOCUS8405</name>
</gene>
<accession>A0A8J2HIH1</accession>
<dbReference type="OrthoDB" id="7617398at2759"/>
<protein>
    <submittedName>
        <fullName evidence="2">Uncharacterized protein</fullName>
    </submittedName>
</protein>
<name>A0A8J2HIH1_COTCN</name>
<dbReference type="EMBL" id="CAJNRD030001121">
    <property type="protein sequence ID" value="CAG5096827.1"/>
    <property type="molecule type" value="Genomic_DNA"/>
</dbReference>
<reference evidence="2" key="1">
    <citation type="submission" date="2021-04" db="EMBL/GenBank/DDBJ databases">
        <authorList>
            <person name="Chebbi M.A.C M."/>
        </authorList>
    </citation>
    <scope>NUCLEOTIDE SEQUENCE</scope>
</reference>
<evidence type="ECO:0000313" key="3">
    <source>
        <dbReference type="Proteomes" id="UP000786811"/>
    </source>
</evidence>
<organism evidence="2 3">
    <name type="scientific">Cotesia congregata</name>
    <name type="common">Parasitoid wasp</name>
    <name type="synonym">Apanteles congregatus</name>
    <dbReference type="NCBI Taxonomy" id="51543"/>
    <lineage>
        <taxon>Eukaryota</taxon>
        <taxon>Metazoa</taxon>
        <taxon>Ecdysozoa</taxon>
        <taxon>Arthropoda</taxon>
        <taxon>Hexapoda</taxon>
        <taxon>Insecta</taxon>
        <taxon>Pterygota</taxon>
        <taxon>Neoptera</taxon>
        <taxon>Endopterygota</taxon>
        <taxon>Hymenoptera</taxon>
        <taxon>Apocrita</taxon>
        <taxon>Ichneumonoidea</taxon>
        <taxon>Braconidae</taxon>
        <taxon>Microgastrinae</taxon>
        <taxon>Cotesia</taxon>
    </lineage>
</organism>
<keyword evidence="1" id="KW-0175">Coiled coil</keyword>
<sequence>MNELEKRMEKLEGLAERRNQEGQAVFKEGELMVSKETEERVRSLEISVERQERKVRRKNIIVKGVEMQRNKEWSQEVERIWEKIGVEGGKRNMRKIGGIDKEGKSLVLIEMEGLEKKREVMMAKSKLKGEKVRIEDDLTREERRIQRLIMEEARKERENGKRVKVGYMKMWVNDELRLWNESGEGWKMEEGNG</sequence>
<feature type="coiled-coil region" evidence="1">
    <location>
        <begin position="1"/>
        <end position="54"/>
    </location>
</feature>
<proteinExistence type="predicted"/>
<dbReference type="AlphaFoldDB" id="A0A8J2HIH1"/>